<dbReference type="PANTHER" id="PTHR44169">
    <property type="entry name" value="NADPH-DEPENDENT 1-ACYLDIHYDROXYACETONE PHOSPHATE REDUCTASE"/>
    <property type="match status" value="1"/>
</dbReference>
<dbReference type="Proteomes" id="UP000799302">
    <property type="component" value="Unassembled WGS sequence"/>
</dbReference>
<dbReference type="PRINTS" id="PR00081">
    <property type="entry name" value="GDHRDH"/>
</dbReference>
<dbReference type="EMBL" id="MU004236">
    <property type="protein sequence ID" value="KAF2668401.1"/>
    <property type="molecule type" value="Genomic_DNA"/>
</dbReference>
<evidence type="ECO:0000256" key="4">
    <source>
        <dbReference type="RuleBase" id="RU000363"/>
    </source>
</evidence>
<keyword evidence="2" id="KW-0521">NADP</keyword>
<organism evidence="5 6">
    <name type="scientific">Microthyrium microscopicum</name>
    <dbReference type="NCBI Taxonomy" id="703497"/>
    <lineage>
        <taxon>Eukaryota</taxon>
        <taxon>Fungi</taxon>
        <taxon>Dikarya</taxon>
        <taxon>Ascomycota</taxon>
        <taxon>Pezizomycotina</taxon>
        <taxon>Dothideomycetes</taxon>
        <taxon>Dothideomycetes incertae sedis</taxon>
        <taxon>Microthyriales</taxon>
        <taxon>Microthyriaceae</taxon>
        <taxon>Microthyrium</taxon>
    </lineage>
</organism>
<accession>A0A6A6U9X4</accession>
<dbReference type="GO" id="GO:0005811">
    <property type="term" value="C:lipid droplet"/>
    <property type="evidence" value="ECO:0007669"/>
    <property type="project" value="TreeGrafter"/>
</dbReference>
<dbReference type="GO" id="GO:0000140">
    <property type="term" value="F:acylglycerone-phosphate reductase (NADP+) activity"/>
    <property type="evidence" value="ECO:0007669"/>
    <property type="project" value="TreeGrafter"/>
</dbReference>
<sequence length="273" mass="30027">MASPKTVLITGTSSGIGKSLAKLLNDKGFKVFATARKTESISDLTALGITAFALDVDSPESITKLKADIAAITGGKLDMLINNAGKNLTVPAVDLDMDEVEGCFRTNLFGTFTPLLIEAKGTIVQIGSVAGIMPYVFGSAYNASKAALHAYSNTLRVELAPFDVKVITIVTGGVVSNIARTERVLGESSIYQPITKEYARRTKHSQEVGMDTEKYAQSVLKQLLVRSPPRYIWEGFGSYLVWFVSTFMPKWMMDWYFTREFNLNKLRQTKKNV</sequence>
<dbReference type="GO" id="GO:0004806">
    <property type="term" value="F:triacylglycerol lipase activity"/>
    <property type="evidence" value="ECO:0007669"/>
    <property type="project" value="TreeGrafter"/>
</dbReference>
<dbReference type="Gene3D" id="3.40.50.720">
    <property type="entry name" value="NAD(P)-binding Rossmann-like Domain"/>
    <property type="match status" value="1"/>
</dbReference>
<evidence type="ECO:0000313" key="5">
    <source>
        <dbReference type="EMBL" id="KAF2668401.1"/>
    </source>
</evidence>
<dbReference type="CDD" id="cd05374">
    <property type="entry name" value="17beta-HSD-like_SDR_c"/>
    <property type="match status" value="1"/>
</dbReference>
<dbReference type="InterPro" id="IPR036291">
    <property type="entry name" value="NAD(P)-bd_dom_sf"/>
</dbReference>
<dbReference type="PROSITE" id="PS00061">
    <property type="entry name" value="ADH_SHORT"/>
    <property type="match status" value="1"/>
</dbReference>
<dbReference type="GO" id="GO:0006654">
    <property type="term" value="P:phosphatidic acid biosynthetic process"/>
    <property type="evidence" value="ECO:0007669"/>
    <property type="project" value="TreeGrafter"/>
</dbReference>
<evidence type="ECO:0000256" key="3">
    <source>
        <dbReference type="ARBA" id="ARBA00023002"/>
    </source>
</evidence>
<name>A0A6A6U9X4_9PEZI</name>
<comment type="similarity">
    <text evidence="1 4">Belongs to the short-chain dehydrogenases/reductases (SDR) family.</text>
</comment>
<dbReference type="InterPro" id="IPR020904">
    <property type="entry name" value="Sc_DH/Rdtase_CS"/>
</dbReference>
<gene>
    <name evidence="5" type="ORF">BT63DRAFT_275924</name>
</gene>
<dbReference type="OrthoDB" id="2102561at2759"/>
<protein>
    <submittedName>
        <fullName evidence="5">NAD(P)-binding protein</fullName>
    </submittedName>
</protein>
<proteinExistence type="inferred from homology"/>
<dbReference type="InterPro" id="IPR002347">
    <property type="entry name" value="SDR_fam"/>
</dbReference>
<evidence type="ECO:0000256" key="1">
    <source>
        <dbReference type="ARBA" id="ARBA00006484"/>
    </source>
</evidence>
<reference evidence="5" key="1">
    <citation type="journal article" date="2020" name="Stud. Mycol.">
        <title>101 Dothideomycetes genomes: a test case for predicting lifestyles and emergence of pathogens.</title>
        <authorList>
            <person name="Haridas S."/>
            <person name="Albert R."/>
            <person name="Binder M."/>
            <person name="Bloem J."/>
            <person name="Labutti K."/>
            <person name="Salamov A."/>
            <person name="Andreopoulos B."/>
            <person name="Baker S."/>
            <person name="Barry K."/>
            <person name="Bills G."/>
            <person name="Bluhm B."/>
            <person name="Cannon C."/>
            <person name="Castanera R."/>
            <person name="Culley D."/>
            <person name="Daum C."/>
            <person name="Ezra D."/>
            <person name="Gonzalez J."/>
            <person name="Henrissat B."/>
            <person name="Kuo A."/>
            <person name="Liang C."/>
            <person name="Lipzen A."/>
            <person name="Lutzoni F."/>
            <person name="Magnuson J."/>
            <person name="Mondo S."/>
            <person name="Nolan M."/>
            <person name="Ohm R."/>
            <person name="Pangilinan J."/>
            <person name="Park H.-J."/>
            <person name="Ramirez L."/>
            <person name="Alfaro M."/>
            <person name="Sun H."/>
            <person name="Tritt A."/>
            <person name="Yoshinaga Y."/>
            <person name="Zwiers L.-H."/>
            <person name="Turgeon B."/>
            <person name="Goodwin S."/>
            <person name="Spatafora J."/>
            <person name="Crous P."/>
            <person name="Grigoriev I."/>
        </authorList>
    </citation>
    <scope>NUCLEOTIDE SEQUENCE</scope>
    <source>
        <strain evidence="5">CBS 115976</strain>
    </source>
</reference>
<keyword evidence="3" id="KW-0560">Oxidoreductase</keyword>
<dbReference type="Pfam" id="PF00106">
    <property type="entry name" value="adh_short"/>
    <property type="match status" value="1"/>
</dbReference>
<dbReference type="AlphaFoldDB" id="A0A6A6U9X4"/>
<dbReference type="GO" id="GO:0019433">
    <property type="term" value="P:triglyceride catabolic process"/>
    <property type="evidence" value="ECO:0007669"/>
    <property type="project" value="TreeGrafter"/>
</dbReference>
<keyword evidence="6" id="KW-1185">Reference proteome</keyword>
<dbReference type="GO" id="GO:0005783">
    <property type="term" value="C:endoplasmic reticulum"/>
    <property type="evidence" value="ECO:0007669"/>
    <property type="project" value="TreeGrafter"/>
</dbReference>
<evidence type="ECO:0000256" key="2">
    <source>
        <dbReference type="ARBA" id="ARBA00022857"/>
    </source>
</evidence>
<dbReference type="PRINTS" id="PR00080">
    <property type="entry name" value="SDRFAMILY"/>
</dbReference>
<dbReference type="FunFam" id="3.40.50.720:FF:000261">
    <property type="entry name" value="NADPH-dependent 1-acyldihydroxyacetone phosphate reductase"/>
    <property type="match status" value="1"/>
</dbReference>
<dbReference type="PANTHER" id="PTHR44169:SF6">
    <property type="entry name" value="NADPH-DEPENDENT 1-ACYLDIHYDROXYACETONE PHOSPHATE REDUCTASE"/>
    <property type="match status" value="1"/>
</dbReference>
<dbReference type="SUPFAM" id="SSF51735">
    <property type="entry name" value="NAD(P)-binding Rossmann-fold domains"/>
    <property type="match status" value="1"/>
</dbReference>
<evidence type="ECO:0000313" key="6">
    <source>
        <dbReference type="Proteomes" id="UP000799302"/>
    </source>
</evidence>